<gene>
    <name evidence="6" type="ORF">RM574_04330</name>
</gene>
<organism evidence="6 7">
    <name type="scientific">Streptomyces evansiae</name>
    <dbReference type="NCBI Taxonomy" id="3075535"/>
    <lineage>
        <taxon>Bacteria</taxon>
        <taxon>Bacillati</taxon>
        <taxon>Actinomycetota</taxon>
        <taxon>Actinomycetes</taxon>
        <taxon>Kitasatosporales</taxon>
        <taxon>Streptomycetaceae</taxon>
        <taxon>Streptomyces</taxon>
    </lineage>
</organism>
<keyword evidence="3 5" id="KW-1133">Transmembrane helix</keyword>
<dbReference type="Proteomes" id="UP001183607">
    <property type="component" value="Unassembled WGS sequence"/>
</dbReference>
<accession>A0ABD5DZQ9</accession>
<dbReference type="GO" id="GO:0016020">
    <property type="term" value="C:membrane"/>
    <property type="evidence" value="ECO:0007669"/>
    <property type="project" value="UniProtKB-SubCell"/>
</dbReference>
<comment type="caution">
    <text evidence="6">The sequence shown here is derived from an EMBL/GenBank/DDBJ whole genome shotgun (WGS) entry which is preliminary data.</text>
</comment>
<evidence type="ECO:0000256" key="2">
    <source>
        <dbReference type="ARBA" id="ARBA00022692"/>
    </source>
</evidence>
<dbReference type="EMBL" id="JAVRER010000005">
    <property type="protein sequence ID" value="MDT0414709.1"/>
    <property type="molecule type" value="Genomic_DNA"/>
</dbReference>
<keyword evidence="2 5" id="KW-0812">Transmembrane</keyword>
<evidence type="ECO:0008006" key="8">
    <source>
        <dbReference type="Google" id="ProtNLM"/>
    </source>
</evidence>
<evidence type="ECO:0000256" key="3">
    <source>
        <dbReference type="ARBA" id="ARBA00022989"/>
    </source>
</evidence>
<reference evidence="7" key="1">
    <citation type="submission" date="2023-07" db="EMBL/GenBank/DDBJ databases">
        <title>30 novel species of actinomycetes from the DSMZ collection.</title>
        <authorList>
            <person name="Nouioui I."/>
        </authorList>
    </citation>
    <scope>NUCLEOTIDE SEQUENCE [LARGE SCALE GENOMIC DNA]</scope>
    <source>
        <strain evidence="7">DSM 41982</strain>
    </source>
</reference>
<comment type="subcellular location">
    <subcellularLocation>
        <location evidence="1">Membrane</location>
        <topology evidence="1">Multi-pass membrane protein</topology>
    </subcellularLocation>
</comment>
<evidence type="ECO:0000313" key="7">
    <source>
        <dbReference type="Proteomes" id="UP001183607"/>
    </source>
</evidence>
<evidence type="ECO:0000256" key="4">
    <source>
        <dbReference type="ARBA" id="ARBA00023136"/>
    </source>
</evidence>
<name>A0ABD5DZQ9_9ACTN</name>
<dbReference type="InterPro" id="IPR035906">
    <property type="entry name" value="MetI-like_sf"/>
</dbReference>
<evidence type="ECO:0000256" key="1">
    <source>
        <dbReference type="ARBA" id="ARBA00004141"/>
    </source>
</evidence>
<dbReference type="AlphaFoldDB" id="A0ABD5DZQ9"/>
<protein>
    <recommendedName>
        <fullName evidence="8">Sugar ABC transporter permease</fullName>
    </recommendedName>
</protein>
<evidence type="ECO:0000313" key="6">
    <source>
        <dbReference type="EMBL" id="MDT0414709.1"/>
    </source>
</evidence>
<dbReference type="RefSeq" id="WP_311676652.1">
    <property type="nucleotide sequence ID" value="NZ_JAVRER010000005.1"/>
</dbReference>
<sequence length="56" mass="6013">MPVAPRGGNHPSLPPRGLPYPLKRTAALLATVPVAVLFFVFQRHFVRGAHAGAVKQ</sequence>
<evidence type="ECO:0000256" key="5">
    <source>
        <dbReference type="SAM" id="Phobius"/>
    </source>
</evidence>
<proteinExistence type="predicted"/>
<dbReference type="SUPFAM" id="SSF161098">
    <property type="entry name" value="MetI-like"/>
    <property type="match status" value="1"/>
</dbReference>
<keyword evidence="4 5" id="KW-0472">Membrane</keyword>
<feature type="transmembrane region" description="Helical" evidence="5">
    <location>
        <begin position="20"/>
        <end position="41"/>
    </location>
</feature>